<reference evidence="2" key="1">
    <citation type="submission" date="2020-09" db="EMBL/GenBank/DDBJ databases">
        <title>Genome-Enabled Discovery of Anthraquinone Biosynthesis in Senna tora.</title>
        <authorList>
            <person name="Kang S.-H."/>
            <person name="Pandey R.P."/>
            <person name="Lee C.-M."/>
            <person name="Sim J.-S."/>
            <person name="Jeong J.-T."/>
            <person name="Choi B.-S."/>
            <person name="Jung M."/>
            <person name="Ginzburg D."/>
            <person name="Zhao K."/>
            <person name="Won S.Y."/>
            <person name="Oh T.-J."/>
            <person name="Yu Y."/>
            <person name="Kim N.-H."/>
            <person name="Lee O.R."/>
            <person name="Lee T.-H."/>
            <person name="Bashyal P."/>
            <person name="Kim T.-S."/>
            <person name="Lee W.-H."/>
            <person name="Kawkins C."/>
            <person name="Kim C.-K."/>
            <person name="Kim J.S."/>
            <person name="Ahn B.O."/>
            <person name="Rhee S.Y."/>
            <person name="Sohng J.K."/>
        </authorList>
    </citation>
    <scope>NUCLEOTIDE SEQUENCE</scope>
    <source>
        <tissue evidence="2">Leaf</tissue>
    </source>
</reference>
<protein>
    <submittedName>
        <fullName evidence="2">Flowering time control protein FPA-like</fullName>
    </submittedName>
</protein>
<comment type="caution">
    <text evidence="2">The sequence shown here is derived from an EMBL/GenBank/DDBJ whole genome shotgun (WGS) entry which is preliminary data.</text>
</comment>
<evidence type="ECO:0000313" key="2">
    <source>
        <dbReference type="EMBL" id="KAF7824352.1"/>
    </source>
</evidence>
<proteinExistence type="predicted"/>
<organism evidence="2 3">
    <name type="scientific">Senna tora</name>
    <dbReference type="NCBI Taxonomy" id="362788"/>
    <lineage>
        <taxon>Eukaryota</taxon>
        <taxon>Viridiplantae</taxon>
        <taxon>Streptophyta</taxon>
        <taxon>Embryophyta</taxon>
        <taxon>Tracheophyta</taxon>
        <taxon>Spermatophyta</taxon>
        <taxon>Magnoliopsida</taxon>
        <taxon>eudicotyledons</taxon>
        <taxon>Gunneridae</taxon>
        <taxon>Pentapetalae</taxon>
        <taxon>rosids</taxon>
        <taxon>fabids</taxon>
        <taxon>Fabales</taxon>
        <taxon>Fabaceae</taxon>
        <taxon>Caesalpinioideae</taxon>
        <taxon>Cassia clade</taxon>
        <taxon>Senna</taxon>
    </lineage>
</organism>
<dbReference type="EMBL" id="JAAIUW010000007">
    <property type="protein sequence ID" value="KAF7824352.1"/>
    <property type="molecule type" value="Genomic_DNA"/>
</dbReference>
<accession>A0A834TME1</accession>
<dbReference type="AlphaFoldDB" id="A0A834TME1"/>
<feature type="compositionally biased region" description="Polar residues" evidence="1">
    <location>
        <begin position="30"/>
        <end position="43"/>
    </location>
</feature>
<gene>
    <name evidence="2" type="ORF">G2W53_022496</name>
</gene>
<feature type="compositionally biased region" description="Polar residues" evidence="1">
    <location>
        <begin position="1"/>
        <end position="19"/>
    </location>
</feature>
<sequence length="210" mass="22998">MSSTSGEYNYQPYPLSSTHGHPGQVVHGNSPIQDSAASLQQQGAISSRPVTNFLITSQTWAASCIPTSSQAFQQPSIPMASSNQVHGANPLQQQTSMPYSANTVNSELPNQQFQSALLGASQGTSEGEADKNQRYQSTYSLLPIFSFKYSSSNSNPREDVGMEINNEMRTKLLVGSEAKFFRTVFDNLDFRNAASRRNLRTNVYFPGTLV</sequence>
<dbReference type="Proteomes" id="UP000634136">
    <property type="component" value="Unassembled WGS sequence"/>
</dbReference>
<keyword evidence="3" id="KW-1185">Reference proteome</keyword>
<feature type="region of interest" description="Disordered" evidence="1">
    <location>
        <begin position="1"/>
        <end position="43"/>
    </location>
</feature>
<name>A0A834TME1_9FABA</name>
<evidence type="ECO:0000256" key="1">
    <source>
        <dbReference type="SAM" id="MobiDB-lite"/>
    </source>
</evidence>
<evidence type="ECO:0000313" key="3">
    <source>
        <dbReference type="Proteomes" id="UP000634136"/>
    </source>
</evidence>